<dbReference type="AlphaFoldDB" id="A0A8B8GDH2"/>
<dbReference type="PANTHER" id="PTHR23150">
    <property type="entry name" value="SULFATASE MODIFYING FACTOR 1, 2"/>
    <property type="match status" value="1"/>
</dbReference>
<organism evidence="4 5">
    <name type="scientific">Sipha flava</name>
    <name type="common">yellow sugarcane aphid</name>
    <dbReference type="NCBI Taxonomy" id="143950"/>
    <lineage>
        <taxon>Eukaryota</taxon>
        <taxon>Metazoa</taxon>
        <taxon>Ecdysozoa</taxon>
        <taxon>Arthropoda</taxon>
        <taxon>Hexapoda</taxon>
        <taxon>Insecta</taxon>
        <taxon>Pterygota</taxon>
        <taxon>Neoptera</taxon>
        <taxon>Paraneoptera</taxon>
        <taxon>Hemiptera</taxon>
        <taxon>Sternorrhyncha</taxon>
        <taxon>Aphidomorpha</taxon>
        <taxon>Aphidoidea</taxon>
        <taxon>Aphididae</taxon>
        <taxon>Sipha</taxon>
    </lineage>
</organism>
<dbReference type="GeneID" id="112690844"/>
<evidence type="ECO:0000259" key="3">
    <source>
        <dbReference type="Pfam" id="PF03781"/>
    </source>
</evidence>
<reference evidence="5" key="1">
    <citation type="submission" date="2025-08" db="UniProtKB">
        <authorList>
            <consortium name="RefSeq"/>
        </authorList>
    </citation>
    <scope>IDENTIFICATION</scope>
    <source>
        <tissue evidence="5">Whole body</tissue>
    </source>
</reference>
<dbReference type="GO" id="GO:0005783">
    <property type="term" value="C:endoplasmic reticulum"/>
    <property type="evidence" value="ECO:0007669"/>
    <property type="project" value="TreeGrafter"/>
</dbReference>
<dbReference type="Proteomes" id="UP000694846">
    <property type="component" value="Unplaced"/>
</dbReference>
<dbReference type="PANTHER" id="PTHR23150:SF19">
    <property type="entry name" value="FORMYLGLYCINE-GENERATING ENZYME"/>
    <property type="match status" value="1"/>
</dbReference>
<keyword evidence="2" id="KW-0732">Signal</keyword>
<dbReference type="GO" id="GO:0120147">
    <property type="term" value="F:formylglycine-generating oxidase activity"/>
    <property type="evidence" value="ECO:0007669"/>
    <property type="project" value="TreeGrafter"/>
</dbReference>
<dbReference type="InterPro" id="IPR016187">
    <property type="entry name" value="CTDL_fold"/>
</dbReference>
<dbReference type="Gene3D" id="3.90.1580.10">
    <property type="entry name" value="paralog of FGE (formylglycine-generating enzyme)"/>
    <property type="match status" value="1"/>
</dbReference>
<dbReference type="Pfam" id="PF03781">
    <property type="entry name" value="FGE-sulfatase"/>
    <property type="match status" value="1"/>
</dbReference>
<feature type="domain" description="Sulfatase-modifying factor enzyme-like" evidence="3">
    <location>
        <begin position="49"/>
        <end position="327"/>
    </location>
</feature>
<name>A0A8B8GDH2_9HEMI</name>
<feature type="signal peptide" evidence="2">
    <location>
        <begin position="1"/>
        <end position="18"/>
    </location>
</feature>
<evidence type="ECO:0000256" key="1">
    <source>
        <dbReference type="ARBA" id="ARBA00005310"/>
    </source>
</evidence>
<dbReference type="RefSeq" id="XP_025420727.1">
    <property type="nucleotide sequence ID" value="XM_025564942.1"/>
</dbReference>
<accession>A0A8B8GDH2</accession>
<dbReference type="SUPFAM" id="SSF56436">
    <property type="entry name" value="C-type lectin-like"/>
    <property type="match status" value="1"/>
</dbReference>
<protein>
    <submittedName>
        <fullName evidence="5">Formylglycine-generating enzyme</fullName>
    </submittedName>
</protein>
<feature type="chain" id="PRO_5034190811" evidence="2">
    <location>
        <begin position="19"/>
        <end position="329"/>
    </location>
</feature>
<evidence type="ECO:0000313" key="4">
    <source>
        <dbReference type="Proteomes" id="UP000694846"/>
    </source>
</evidence>
<comment type="similarity">
    <text evidence="1">Belongs to the sulfatase-modifying factor family.</text>
</comment>
<dbReference type="InterPro" id="IPR042095">
    <property type="entry name" value="SUMF_sf"/>
</dbReference>
<keyword evidence="4" id="KW-1185">Reference proteome</keyword>
<evidence type="ECO:0000256" key="2">
    <source>
        <dbReference type="SAM" id="SignalP"/>
    </source>
</evidence>
<dbReference type="OrthoDB" id="659at2759"/>
<dbReference type="InterPro" id="IPR005532">
    <property type="entry name" value="SUMF_dom"/>
</dbReference>
<dbReference type="InterPro" id="IPR051043">
    <property type="entry name" value="Sulfatase_Mod_Factor_Kinase"/>
</dbReference>
<gene>
    <name evidence="5" type="primary">LOC112690844</name>
</gene>
<evidence type="ECO:0000313" key="5">
    <source>
        <dbReference type="RefSeq" id="XP_025420727.1"/>
    </source>
</evidence>
<sequence>MKMFYFITILGITSSSNADCGCNINRIKTDMKKEEACTTISRISHLETIESMVFIKGGNFTIGTDKPEIVADGESPSRQVYLNDYFIDKHEVSNTEFKKFVDITGYQTEAETFGDSFVFQLFLSETTLKSITKAVKDAPWWVPVKGANWKHPEGEDSNINDRKKHPVIHVSWNDAIAYCTWAGKRLPSEAEWEVACRGNLKDRLYPWGNKLLPNNKHRTNIWQGEFPFKNTAEDGWATTAPVDSFPENGYGLNNMVGNVWEWTNDFWSVYHDQNSKNSSGPSNGKEKVKKGGSYLCHKNYCYRYRCAARSQNTPDSSASNLGFRCAKDG</sequence>
<proteinExistence type="inferred from homology"/>